<reference evidence="2" key="1">
    <citation type="journal article" date="2015" name="Nature">
        <title>Complex archaea that bridge the gap between prokaryotes and eukaryotes.</title>
        <authorList>
            <person name="Spang A."/>
            <person name="Saw J.H."/>
            <person name="Jorgensen S.L."/>
            <person name="Zaremba-Niedzwiedzka K."/>
            <person name="Martijn J."/>
            <person name="Lind A.E."/>
            <person name="van Eijk R."/>
            <person name="Schleper C."/>
            <person name="Guy L."/>
            <person name="Ettema T.J."/>
        </authorList>
    </citation>
    <scope>NUCLEOTIDE SEQUENCE</scope>
</reference>
<protein>
    <submittedName>
        <fullName evidence="2">Uncharacterized protein</fullName>
    </submittedName>
</protein>
<accession>A0A0F9L313</accession>
<sequence>WWESLGVDEVLAILLGDNISGIVTGEWRGEGIKGPDLRVVAGALKEDTDEGGHTHPEGSESPAYE</sequence>
<dbReference type="EMBL" id="LAZR01006997">
    <property type="protein sequence ID" value="KKM88168.1"/>
    <property type="molecule type" value="Genomic_DNA"/>
</dbReference>
<feature type="compositionally biased region" description="Basic and acidic residues" evidence="1">
    <location>
        <begin position="44"/>
        <end position="58"/>
    </location>
</feature>
<comment type="caution">
    <text evidence="2">The sequence shown here is derived from an EMBL/GenBank/DDBJ whole genome shotgun (WGS) entry which is preliminary data.</text>
</comment>
<feature type="region of interest" description="Disordered" evidence="1">
    <location>
        <begin position="44"/>
        <end position="65"/>
    </location>
</feature>
<gene>
    <name evidence="2" type="ORF">LCGC14_1261520</name>
</gene>
<dbReference type="AlphaFoldDB" id="A0A0F9L313"/>
<name>A0A0F9L313_9ZZZZ</name>
<organism evidence="2">
    <name type="scientific">marine sediment metagenome</name>
    <dbReference type="NCBI Taxonomy" id="412755"/>
    <lineage>
        <taxon>unclassified sequences</taxon>
        <taxon>metagenomes</taxon>
        <taxon>ecological metagenomes</taxon>
    </lineage>
</organism>
<evidence type="ECO:0000256" key="1">
    <source>
        <dbReference type="SAM" id="MobiDB-lite"/>
    </source>
</evidence>
<evidence type="ECO:0000313" key="2">
    <source>
        <dbReference type="EMBL" id="KKM88168.1"/>
    </source>
</evidence>
<feature type="non-terminal residue" evidence="2">
    <location>
        <position position="1"/>
    </location>
</feature>
<proteinExistence type="predicted"/>